<dbReference type="PANTHER" id="PTHR40980:SF4">
    <property type="entry name" value="TONB-DEPENDENT RECEPTOR-LIKE BETA-BARREL DOMAIN-CONTAINING PROTEIN"/>
    <property type="match status" value="1"/>
</dbReference>
<dbReference type="InterPro" id="IPR039426">
    <property type="entry name" value="TonB-dep_rcpt-like"/>
</dbReference>
<feature type="chain" id="PRO_5046130099" evidence="12">
    <location>
        <begin position="24"/>
        <end position="725"/>
    </location>
</feature>
<protein>
    <submittedName>
        <fullName evidence="15">TonB-dependent receptor</fullName>
    </submittedName>
</protein>
<keyword evidence="5 10" id="KW-0812">Transmembrane</keyword>
<feature type="signal peptide" evidence="12">
    <location>
        <begin position="1"/>
        <end position="23"/>
    </location>
</feature>
<keyword evidence="8 15" id="KW-0675">Receptor</keyword>
<keyword evidence="3 10" id="KW-0813">Transport</keyword>
<dbReference type="PANTHER" id="PTHR40980">
    <property type="entry name" value="PLUG DOMAIN-CONTAINING PROTEIN"/>
    <property type="match status" value="1"/>
</dbReference>
<keyword evidence="12" id="KW-0732">Signal</keyword>
<comment type="similarity">
    <text evidence="2 10 11">Belongs to the TonB-dependent receptor family.</text>
</comment>
<dbReference type="InterPro" id="IPR000531">
    <property type="entry name" value="Beta-barrel_TonB"/>
</dbReference>
<organism evidence="15 16">
    <name type="scientific">Duganella dendranthematis</name>
    <dbReference type="NCBI Taxonomy" id="2728021"/>
    <lineage>
        <taxon>Bacteria</taxon>
        <taxon>Pseudomonadati</taxon>
        <taxon>Pseudomonadota</taxon>
        <taxon>Betaproteobacteria</taxon>
        <taxon>Burkholderiales</taxon>
        <taxon>Oxalobacteraceae</taxon>
        <taxon>Telluria group</taxon>
        <taxon>Duganella</taxon>
    </lineage>
</organism>
<evidence type="ECO:0000256" key="7">
    <source>
        <dbReference type="ARBA" id="ARBA00023136"/>
    </source>
</evidence>
<dbReference type="InterPro" id="IPR036942">
    <property type="entry name" value="Beta-barrel_TonB_sf"/>
</dbReference>
<sequence length="725" mass="79039">MNLLAVAVAATLSMTLAVSPAHAQQSVIAKDTKDSDVQQVTVRGALDAYDPRRDDTASKIVVNHDEIVKYGDTNLLDVLKRVPGVTVSGNGGRGSEVQMRGLGGEYTQVLINGEKAPPGFTLDSLSPDVIERIEVMRSASAEFSTQAIAGTINIVLKKMVKAGQRELKLGYAHAHDTNGPNASLQFDDKAGALAWSVPLTVMRERFARAVQNVEEHADPAGGQDGLRLGKLPEDGRVTRLNLNPRLIWSLDNGDKLVSQTFFTLGHFQNAIHTLVDTVLGPPPDYPNLEQTMSNGNNLLREEVNWTHKYASGAKLDAKLSVTAGSASNRMYRVADGSPGVGALHELVQSDNNVRGMNTMGKVTNASWEGHALAFGWDGGYLKSHDARLVRDANQPDVSLPGGDEFYTADVARLALYSQDEWNVTPQWSVYLGARWEGIQTRVEGNTFADTDNRSSVFSPLLQTLYKLPNTKGDQLRFALNRTYRASSVQSLIPHRFTSPNNSQTNPDAIGNPKLRPELAFGVEGGWEHYWSEGALVSVSASARNIDNSVRNQTVFEGGRWVSLPMNTGRARTRGLELEAKFPLKAVIDTTTALDLRSSLSRNWSSVDAIPGPNNRLLNQTPLSATLGADYKLGAFSSGGSFVFKQGGEVRVSAAQVTYESARRDLDLYVLWKLNPQTQLRVAGSNLLGQDYIYQSSYTVAGSGTQRSRTVYAGWPMLRATLEMKF</sequence>
<dbReference type="Proteomes" id="UP000503117">
    <property type="component" value="Chromosome"/>
</dbReference>
<keyword evidence="4 10" id="KW-1134">Transmembrane beta strand</keyword>
<evidence type="ECO:0000313" key="16">
    <source>
        <dbReference type="Proteomes" id="UP000503117"/>
    </source>
</evidence>
<accession>A0ABX6M3C4</accession>
<dbReference type="InterPro" id="IPR037066">
    <property type="entry name" value="Plug_dom_sf"/>
</dbReference>
<evidence type="ECO:0000256" key="3">
    <source>
        <dbReference type="ARBA" id="ARBA00022448"/>
    </source>
</evidence>
<dbReference type="EMBL" id="CP051684">
    <property type="protein sequence ID" value="QJD88665.1"/>
    <property type="molecule type" value="Genomic_DNA"/>
</dbReference>
<evidence type="ECO:0000259" key="13">
    <source>
        <dbReference type="Pfam" id="PF00593"/>
    </source>
</evidence>
<evidence type="ECO:0000256" key="9">
    <source>
        <dbReference type="ARBA" id="ARBA00023237"/>
    </source>
</evidence>
<dbReference type="InterPro" id="IPR012910">
    <property type="entry name" value="Plug_dom"/>
</dbReference>
<reference evidence="15 16" key="1">
    <citation type="submission" date="2020-04" db="EMBL/GenBank/DDBJ databases">
        <title>Genome sequencing of novel species.</title>
        <authorList>
            <person name="Heo J."/>
            <person name="Kim S.-J."/>
            <person name="Kim J.-S."/>
            <person name="Hong S.-B."/>
            <person name="Kwon S.-W."/>
        </authorList>
    </citation>
    <scope>NUCLEOTIDE SEQUENCE [LARGE SCALE GENOMIC DNA]</scope>
    <source>
        <strain evidence="15 16">AF9R3</strain>
    </source>
</reference>
<feature type="domain" description="TonB-dependent receptor plug" evidence="14">
    <location>
        <begin position="53"/>
        <end position="151"/>
    </location>
</feature>
<evidence type="ECO:0000256" key="5">
    <source>
        <dbReference type="ARBA" id="ARBA00022692"/>
    </source>
</evidence>
<evidence type="ECO:0000256" key="11">
    <source>
        <dbReference type="RuleBase" id="RU003357"/>
    </source>
</evidence>
<evidence type="ECO:0000256" key="1">
    <source>
        <dbReference type="ARBA" id="ARBA00004571"/>
    </source>
</evidence>
<feature type="domain" description="TonB-dependent receptor-like beta-barrel" evidence="13">
    <location>
        <begin position="277"/>
        <end position="686"/>
    </location>
</feature>
<dbReference type="CDD" id="cd01347">
    <property type="entry name" value="ligand_gated_channel"/>
    <property type="match status" value="1"/>
</dbReference>
<dbReference type="RefSeq" id="WP_169110022.1">
    <property type="nucleotide sequence ID" value="NZ_CP051684.1"/>
</dbReference>
<dbReference type="SUPFAM" id="SSF56935">
    <property type="entry name" value="Porins"/>
    <property type="match status" value="1"/>
</dbReference>
<evidence type="ECO:0000256" key="6">
    <source>
        <dbReference type="ARBA" id="ARBA00023077"/>
    </source>
</evidence>
<dbReference type="PROSITE" id="PS52016">
    <property type="entry name" value="TONB_DEPENDENT_REC_3"/>
    <property type="match status" value="1"/>
</dbReference>
<evidence type="ECO:0000256" key="12">
    <source>
        <dbReference type="SAM" id="SignalP"/>
    </source>
</evidence>
<evidence type="ECO:0000313" key="15">
    <source>
        <dbReference type="EMBL" id="QJD88665.1"/>
    </source>
</evidence>
<evidence type="ECO:0000256" key="10">
    <source>
        <dbReference type="PROSITE-ProRule" id="PRU01360"/>
    </source>
</evidence>
<keyword evidence="6 11" id="KW-0798">TonB box</keyword>
<keyword evidence="16" id="KW-1185">Reference proteome</keyword>
<comment type="subcellular location">
    <subcellularLocation>
        <location evidence="1 10">Cell outer membrane</location>
        <topology evidence="1 10">Multi-pass membrane protein</topology>
    </subcellularLocation>
</comment>
<dbReference type="Pfam" id="PF00593">
    <property type="entry name" value="TonB_dep_Rec_b-barrel"/>
    <property type="match status" value="1"/>
</dbReference>
<evidence type="ECO:0000256" key="8">
    <source>
        <dbReference type="ARBA" id="ARBA00023170"/>
    </source>
</evidence>
<evidence type="ECO:0000259" key="14">
    <source>
        <dbReference type="Pfam" id="PF07715"/>
    </source>
</evidence>
<dbReference type="Gene3D" id="2.40.170.20">
    <property type="entry name" value="TonB-dependent receptor, beta-barrel domain"/>
    <property type="match status" value="1"/>
</dbReference>
<proteinExistence type="inferred from homology"/>
<dbReference type="Pfam" id="PF07715">
    <property type="entry name" value="Plug"/>
    <property type="match status" value="1"/>
</dbReference>
<keyword evidence="9 10" id="KW-0998">Cell outer membrane</keyword>
<evidence type="ECO:0000256" key="4">
    <source>
        <dbReference type="ARBA" id="ARBA00022452"/>
    </source>
</evidence>
<evidence type="ECO:0000256" key="2">
    <source>
        <dbReference type="ARBA" id="ARBA00009810"/>
    </source>
</evidence>
<name>A0ABX6M3C4_9BURK</name>
<gene>
    <name evidence="15" type="ORF">HH213_00130</name>
</gene>
<keyword evidence="7 10" id="KW-0472">Membrane</keyword>
<dbReference type="Gene3D" id="2.170.130.10">
    <property type="entry name" value="TonB-dependent receptor, plug domain"/>
    <property type="match status" value="1"/>
</dbReference>